<dbReference type="GO" id="GO:0006487">
    <property type="term" value="P:protein N-linked glycosylation"/>
    <property type="evidence" value="ECO:0007669"/>
    <property type="project" value="TreeGrafter"/>
</dbReference>
<dbReference type="Proteomes" id="UP000285405">
    <property type="component" value="Unassembled WGS sequence"/>
</dbReference>
<dbReference type="PANTHER" id="PTHR10859">
    <property type="entry name" value="GLYCOSYL TRANSFERASE"/>
    <property type="match status" value="1"/>
</dbReference>
<evidence type="ECO:0000256" key="10">
    <source>
        <dbReference type="ARBA" id="ARBA00022989"/>
    </source>
</evidence>
<gene>
    <name evidence="15" type="ORF">GcC1_220006</name>
</gene>
<evidence type="ECO:0000256" key="12">
    <source>
        <dbReference type="ARBA" id="ARBA00045097"/>
    </source>
</evidence>
<dbReference type="CDD" id="cd04188">
    <property type="entry name" value="DPG_synthase"/>
    <property type="match status" value="1"/>
</dbReference>
<evidence type="ECO:0000313" key="16">
    <source>
        <dbReference type="Proteomes" id="UP000285405"/>
    </source>
</evidence>
<dbReference type="GO" id="GO:0005789">
    <property type="term" value="C:endoplasmic reticulum membrane"/>
    <property type="evidence" value="ECO:0007669"/>
    <property type="project" value="UniProtKB-SubCell"/>
</dbReference>
<evidence type="ECO:0000313" key="15">
    <source>
        <dbReference type="EMBL" id="RKF53471.1"/>
    </source>
</evidence>
<evidence type="ECO:0000256" key="5">
    <source>
        <dbReference type="ARBA" id="ARBA00022676"/>
    </source>
</evidence>
<keyword evidence="6 15" id="KW-0808">Transferase</keyword>
<comment type="subcellular location">
    <subcellularLocation>
        <location evidence="1">Endoplasmic reticulum membrane</location>
        <topology evidence="1">Single-pass membrane protein</topology>
    </subcellularLocation>
</comment>
<comment type="similarity">
    <text evidence="3">Belongs to the glycosyltransferase 2 family.</text>
</comment>
<keyword evidence="5" id="KW-0328">Glycosyltransferase</keyword>
<evidence type="ECO:0000256" key="8">
    <source>
        <dbReference type="ARBA" id="ARBA00022824"/>
    </source>
</evidence>
<keyword evidence="11 13" id="KW-0472">Membrane</keyword>
<evidence type="ECO:0000256" key="2">
    <source>
        <dbReference type="ARBA" id="ARBA00004922"/>
    </source>
</evidence>
<sequence length="380" mass="42663">MVPAPFVVAVLLVTVLSFLNLIPYFLSFLIPKPRAPKPQEKTYVTSQPSGRKSSFRSLPCWYDTWLKQRKAAEDNHGHPYRHTGTIEEPELEISVVIPAYNEEKRIEAMLEEAIHFLDTEYGRVPEFKEKSTAHERCKEPSLKGMGGYEILIVNDGSKDKTVDVALAFSHKHELHDILRVCTLSKNRGKGGAVTHGLRHVRGAYALFADADGASRFSDLRKLVEGCKEVADVSGRAISVGNRTHLIGSDAVVKRSALRNILMHSFHLLLRFLTPPATSRIQDTQCGFKLLTRSALPYIIPYMHTEGWIFDVEILMLAEDAPPAIMEGTAETESGIRVKEVFISWKEVSGSKLNVIWDCIGMAYGLALLRASWIFGLYKRR</sequence>
<dbReference type="InterPro" id="IPR001173">
    <property type="entry name" value="Glyco_trans_2-like"/>
</dbReference>
<keyword evidence="8" id="KW-0256">Endoplasmic reticulum</keyword>
<dbReference type="PANTHER" id="PTHR10859:SF91">
    <property type="entry name" value="DOLICHYL-PHOSPHATE BETA-GLUCOSYLTRANSFERASE"/>
    <property type="match status" value="1"/>
</dbReference>
<organism evidence="15 16">
    <name type="scientific">Golovinomyces cichoracearum</name>
    <dbReference type="NCBI Taxonomy" id="62708"/>
    <lineage>
        <taxon>Eukaryota</taxon>
        <taxon>Fungi</taxon>
        <taxon>Dikarya</taxon>
        <taxon>Ascomycota</taxon>
        <taxon>Pezizomycotina</taxon>
        <taxon>Leotiomycetes</taxon>
        <taxon>Erysiphales</taxon>
        <taxon>Erysiphaceae</taxon>
        <taxon>Golovinomyces</taxon>
    </lineage>
</organism>
<dbReference type="InterPro" id="IPR029044">
    <property type="entry name" value="Nucleotide-diphossugar_trans"/>
</dbReference>
<proteinExistence type="inferred from homology"/>
<evidence type="ECO:0000256" key="6">
    <source>
        <dbReference type="ARBA" id="ARBA00022679"/>
    </source>
</evidence>
<dbReference type="SUPFAM" id="SSF53448">
    <property type="entry name" value="Nucleotide-diphospho-sugar transferases"/>
    <property type="match status" value="1"/>
</dbReference>
<protein>
    <recommendedName>
        <fullName evidence="4">dolichyl-phosphate beta-glucosyltransferase</fullName>
        <ecNumber evidence="4">2.4.1.117</ecNumber>
    </recommendedName>
</protein>
<comment type="caution">
    <text evidence="15">The sequence shown here is derived from an EMBL/GenBank/DDBJ whole genome shotgun (WGS) entry which is preliminary data.</text>
</comment>
<evidence type="ECO:0000256" key="1">
    <source>
        <dbReference type="ARBA" id="ARBA00004389"/>
    </source>
</evidence>
<dbReference type="OrthoDB" id="3784at2759"/>
<keyword evidence="7 13" id="KW-0812">Transmembrane</keyword>
<accession>A0A420H7S0</accession>
<evidence type="ECO:0000256" key="4">
    <source>
        <dbReference type="ARBA" id="ARBA00012583"/>
    </source>
</evidence>
<evidence type="ECO:0000256" key="11">
    <source>
        <dbReference type="ARBA" id="ARBA00023136"/>
    </source>
</evidence>
<dbReference type="AlphaFoldDB" id="A0A420H7S0"/>
<dbReference type="EC" id="2.4.1.117" evidence="4"/>
<dbReference type="EMBL" id="MCBR01022098">
    <property type="protein sequence ID" value="RKF53471.1"/>
    <property type="molecule type" value="Genomic_DNA"/>
</dbReference>
<evidence type="ECO:0000259" key="14">
    <source>
        <dbReference type="Pfam" id="PF00535"/>
    </source>
</evidence>
<dbReference type="GO" id="GO:0004581">
    <property type="term" value="F:dolichyl-phosphate beta-glucosyltransferase activity"/>
    <property type="evidence" value="ECO:0007669"/>
    <property type="project" value="UniProtKB-EC"/>
</dbReference>
<feature type="domain" description="Glycosyltransferase 2-like" evidence="14">
    <location>
        <begin position="94"/>
        <end position="230"/>
    </location>
</feature>
<reference evidence="15 16" key="1">
    <citation type="journal article" date="2018" name="BMC Genomics">
        <title>Comparative genome analyses reveal sequence features reflecting distinct modes of host-adaptation between dicot and monocot powdery mildew.</title>
        <authorList>
            <person name="Wu Y."/>
            <person name="Ma X."/>
            <person name="Pan Z."/>
            <person name="Kale S.D."/>
            <person name="Song Y."/>
            <person name="King H."/>
            <person name="Zhang Q."/>
            <person name="Presley C."/>
            <person name="Deng X."/>
            <person name="Wei C.I."/>
            <person name="Xiao S."/>
        </authorList>
    </citation>
    <scope>NUCLEOTIDE SEQUENCE [LARGE SCALE GENOMIC DNA]</scope>
    <source>
        <strain evidence="15">UCSC1</strain>
    </source>
</reference>
<dbReference type="Pfam" id="PF00535">
    <property type="entry name" value="Glycos_transf_2"/>
    <property type="match status" value="1"/>
</dbReference>
<evidence type="ECO:0000256" key="3">
    <source>
        <dbReference type="ARBA" id="ARBA00006739"/>
    </source>
</evidence>
<evidence type="ECO:0000256" key="13">
    <source>
        <dbReference type="SAM" id="Phobius"/>
    </source>
</evidence>
<dbReference type="Gene3D" id="3.90.550.10">
    <property type="entry name" value="Spore Coat Polysaccharide Biosynthesis Protein SpsA, Chain A"/>
    <property type="match status" value="1"/>
</dbReference>
<dbReference type="InterPro" id="IPR035518">
    <property type="entry name" value="DPG_synthase"/>
</dbReference>
<keyword evidence="9" id="KW-0735">Signal-anchor</keyword>
<feature type="transmembrane region" description="Helical" evidence="13">
    <location>
        <begin position="6"/>
        <end position="30"/>
    </location>
</feature>
<comment type="pathway">
    <text evidence="2">Protein modification; protein glycosylation.</text>
</comment>
<name>A0A420H7S0_9PEZI</name>
<keyword evidence="10 13" id="KW-1133">Transmembrane helix</keyword>
<evidence type="ECO:0000256" key="9">
    <source>
        <dbReference type="ARBA" id="ARBA00022968"/>
    </source>
</evidence>
<comment type="catalytic activity">
    <reaction evidence="12">
        <text>a di-trans,poly-cis-dolichyl phosphate + UDP-alpha-D-glucose = a di-trans,poly-cis-dolichyl beta-D-glucosyl phosphate + UDP</text>
        <dbReference type="Rhea" id="RHEA:15401"/>
        <dbReference type="Rhea" id="RHEA-COMP:19498"/>
        <dbReference type="Rhea" id="RHEA-COMP:19502"/>
        <dbReference type="ChEBI" id="CHEBI:57525"/>
        <dbReference type="ChEBI" id="CHEBI:57683"/>
        <dbReference type="ChEBI" id="CHEBI:58223"/>
        <dbReference type="ChEBI" id="CHEBI:58885"/>
        <dbReference type="EC" id="2.4.1.117"/>
    </reaction>
    <physiologicalReaction direction="left-to-right" evidence="12">
        <dbReference type="Rhea" id="RHEA:15402"/>
    </physiologicalReaction>
</comment>
<evidence type="ECO:0000256" key="7">
    <source>
        <dbReference type="ARBA" id="ARBA00022692"/>
    </source>
</evidence>